<dbReference type="EMBL" id="CACTIH010003735">
    <property type="protein sequence ID" value="CAA2983572.1"/>
    <property type="molecule type" value="Genomic_DNA"/>
</dbReference>
<keyword evidence="4" id="KW-0732">Signal</keyword>
<dbReference type="PROSITE" id="PS50011">
    <property type="entry name" value="PROTEIN_KINASE_DOM"/>
    <property type="match status" value="1"/>
</dbReference>
<evidence type="ECO:0000256" key="5">
    <source>
        <dbReference type="ARBA" id="ARBA00022737"/>
    </source>
</evidence>
<dbReference type="Proteomes" id="UP000594638">
    <property type="component" value="Unassembled WGS sequence"/>
</dbReference>
<dbReference type="Gramene" id="OE9A017716T1">
    <property type="protein sequence ID" value="OE9A017716C1"/>
    <property type="gene ID" value="OE9A017716"/>
</dbReference>
<feature type="domain" description="Protein kinase" evidence="9">
    <location>
        <begin position="67"/>
        <end position="214"/>
    </location>
</feature>
<dbReference type="FunFam" id="3.80.10.10:FF:000383">
    <property type="entry name" value="Leucine-rich repeat receptor protein kinase EMS1"/>
    <property type="match status" value="1"/>
</dbReference>
<keyword evidence="11" id="KW-1185">Reference proteome</keyword>
<dbReference type="PANTHER" id="PTHR48053:SF163">
    <property type="entry name" value="MDIS1-INTERACTING RECEPTOR LIKE KINASE 2-LIKE"/>
    <property type="match status" value="1"/>
</dbReference>
<keyword evidence="8 10" id="KW-0675">Receptor</keyword>
<dbReference type="SUPFAM" id="SSF52058">
    <property type="entry name" value="L domain-like"/>
    <property type="match status" value="1"/>
</dbReference>
<protein>
    <submittedName>
        <fullName evidence="10">MDIS1-interacting receptor like kinase 2-like</fullName>
    </submittedName>
</protein>
<evidence type="ECO:0000256" key="7">
    <source>
        <dbReference type="ARBA" id="ARBA00023136"/>
    </source>
</evidence>
<dbReference type="Pfam" id="PF00560">
    <property type="entry name" value="LRR_1"/>
    <property type="match status" value="2"/>
</dbReference>
<dbReference type="AlphaFoldDB" id="A0A8S0RVS0"/>
<evidence type="ECO:0000256" key="4">
    <source>
        <dbReference type="ARBA" id="ARBA00022729"/>
    </source>
</evidence>
<comment type="subcellular location">
    <subcellularLocation>
        <location evidence="1">Membrane</location>
        <topology evidence="1">Single-pass type I membrane protein</topology>
    </subcellularLocation>
</comment>
<keyword evidence="10" id="KW-0418">Kinase</keyword>
<dbReference type="Pfam" id="PF00069">
    <property type="entry name" value="Pkinase"/>
    <property type="match status" value="1"/>
</dbReference>
<evidence type="ECO:0000313" key="11">
    <source>
        <dbReference type="Proteomes" id="UP000594638"/>
    </source>
</evidence>
<evidence type="ECO:0000259" key="9">
    <source>
        <dbReference type="PROSITE" id="PS50011"/>
    </source>
</evidence>
<keyword evidence="3" id="KW-0812">Transmembrane</keyword>
<dbReference type="GO" id="GO:0016020">
    <property type="term" value="C:membrane"/>
    <property type="evidence" value="ECO:0007669"/>
    <property type="project" value="UniProtKB-SubCell"/>
</dbReference>
<dbReference type="Gene3D" id="1.10.510.10">
    <property type="entry name" value="Transferase(Phosphotransferase) domain 1"/>
    <property type="match status" value="1"/>
</dbReference>
<dbReference type="GO" id="GO:0004672">
    <property type="term" value="F:protein kinase activity"/>
    <property type="evidence" value="ECO:0007669"/>
    <property type="project" value="InterPro"/>
</dbReference>
<evidence type="ECO:0000256" key="6">
    <source>
        <dbReference type="ARBA" id="ARBA00022989"/>
    </source>
</evidence>
<sequence length="214" mass="24459">MYLRINKLFGPIPPELGKLTSLQDLELSMNQLTGQIPTSLSGLTSLRIRYLHTNQLFGPIPRELGKLTSLQKLGLGQIPGNLANSEQLHYLNLSFNYLSQRIPHQLGIKTSKRPQMDLIQHFVLEREDVERHRNIVKLYGFWSNDRNSLLVYEYLDRGSLAKTLSVDEEAKKLDWPKRVNILKGVAHALSYMHHSCSPPIVHRDISSNNILLDS</sequence>
<proteinExistence type="predicted"/>
<evidence type="ECO:0000256" key="3">
    <source>
        <dbReference type="ARBA" id="ARBA00022692"/>
    </source>
</evidence>
<dbReference type="PANTHER" id="PTHR48053">
    <property type="entry name" value="LEUCINE RICH REPEAT FAMILY PROTEIN, EXPRESSED"/>
    <property type="match status" value="1"/>
</dbReference>
<keyword evidence="2" id="KW-0433">Leucine-rich repeat</keyword>
<keyword evidence="5" id="KW-0677">Repeat</keyword>
<dbReference type="InterPro" id="IPR051716">
    <property type="entry name" value="Plant_RL_S/T_kinase"/>
</dbReference>
<keyword evidence="10" id="KW-0808">Transferase</keyword>
<dbReference type="PROSITE" id="PS00109">
    <property type="entry name" value="PROTEIN_KINASE_TYR"/>
    <property type="match status" value="1"/>
</dbReference>
<evidence type="ECO:0000256" key="8">
    <source>
        <dbReference type="ARBA" id="ARBA00023170"/>
    </source>
</evidence>
<dbReference type="InterPro" id="IPR011009">
    <property type="entry name" value="Kinase-like_dom_sf"/>
</dbReference>
<dbReference type="InterPro" id="IPR001611">
    <property type="entry name" value="Leu-rich_rpt"/>
</dbReference>
<dbReference type="Gene3D" id="3.80.10.10">
    <property type="entry name" value="Ribonuclease Inhibitor"/>
    <property type="match status" value="1"/>
</dbReference>
<keyword evidence="6" id="KW-1133">Transmembrane helix</keyword>
<reference evidence="10 11" key="1">
    <citation type="submission" date="2019-12" db="EMBL/GenBank/DDBJ databases">
        <authorList>
            <person name="Alioto T."/>
            <person name="Alioto T."/>
            <person name="Gomez Garrido J."/>
        </authorList>
    </citation>
    <scope>NUCLEOTIDE SEQUENCE [LARGE SCALE GENOMIC DNA]</scope>
</reference>
<dbReference type="InterPro" id="IPR032675">
    <property type="entry name" value="LRR_dom_sf"/>
</dbReference>
<dbReference type="Gene3D" id="3.30.200.20">
    <property type="entry name" value="Phosphorylase Kinase, domain 1"/>
    <property type="match status" value="1"/>
</dbReference>
<evidence type="ECO:0000256" key="2">
    <source>
        <dbReference type="ARBA" id="ARBA00022614"/>
    </source>
</evidence>
<dbReference type="InterPro" id="IPR008266">
    <property type="entry name" value="Tyr_kinase_AS"/>
</dbReference>
<gene>
    <name evidence="10" type="ORF">OLEA9_A017716</name>
</gene>
<dbReference type="SUPFAM" id="SSF56112">
    <property type="entry name" value="Protein kinase-like (PK-like)"/>
    <property type="match status" value="1"/>
</dbReference>
<name>A0A8S0RVS0_OLEEU</name>
<keyword evidence="7" id="KW-0472">Membrane</keyword>
<accession>A0A8S0RVS0</accession>
<evidence type="ECO:0000256" key="1">
    <source>
        <dbReference type="ARBA" id="ARBA00004479"/>
    </source>
</evidence>
<dbReference type="InterPro" id="IPR000719">
    <property type="entry name" value="Prot_kinase_dom"/>
</dbReference>
<dbReference type="OrthoDB" id="903856at2759"/>
<evidence type="ECO:0000313" key="10">
    <source>
        <dbReference type="EMBL" id="CAA2983572.1"/>
    </source>
</evidence>
<organism evidence="10 11">
    <name type="scientific">Olea europaea subsp. europaea</name>
    <dbReference type="NCBI Taxonomy" id="158383"/>
    <lineage>
        <taxon>Eukaryota</taxon>
        <taxon>Viridiplantae</taxon>
        <taxon>Streptophyta</taxon>
        <taxon>Embryophyta</taxon>
        <taxon>Tracheophyta</taxon>
        <taxon>Spermatophyta</taxon>
        <taxon>Magnoliopsida</taxon>
        <taxon>eudicotyledons</taxon>
        <taxon>Gunneridae</taxon>
        <taxon>Pentapetalae</taxon>
        <taxon>asterids</taxon>
        <taxon>lamiids</taxon>
        <taxon>Lamiales</taxon>
        <taxon>Oleaceae</taxon>
        <taxon>Oleeae</taxon>
        <taxon>Olea</taxon>
    </lineage>
</organism>
<comment type="caution">
    <text evidence="10">The sequence shown here is derived from an EMBL/GenBank/DDBJ whole genome shotgun (WGS) entry which is preliminary data.</text>
</comment>
<dbReference type="GO" id="GO:0005524">
    <property type="term" value="F:ATP binding"/>
    <property type="evidence" value="ECO:0007669"/>
    <property type="project" value="InterPro"/>
</dbReference>